<name>A0AAW0EF43_9AGAR</name>
<sequence length="668" mass="76296">MVVEVRKTSAETRKLKPTKWRTQQASTPVFRSHHHNLDLAIDARLGRFTRLKISFRLLEARTRRTAVIFSAANSRDAVGRDRKESAVLKAVWTGRGDGGEGTLRGVRQAKLEAREMGMERRHRDRVHGLVLGSYKRANPPLTSLPSLTSLDSRDSSICFSDYPAQDQDIGEISSSALFHKNRNFEINGGTFNLSVQRTEPEFENFRRIRLGDIVAEKNLEGVRRIRKGRNVFRHVYTAKIHGSEPAMTVVMYEGSEKDSKEMWDKYISQHMKLRFLESPRRHVPTQQSFTMAEYESYKQMKDVYSVTPTHRVYFDRFVEGEMIHGCYLAVMMDVRELRSSMYTVWFHPAGKLCFEVHPAPAGQRFGILDQFDEGIPGTKPSAMNHFHNLKTDIRSPGYLLPPVEVSKIIDSLDLEFYYSELIDLRLWHRTIPLARNSNIRPHSVVKDVAGDLQEVAYLQVNPSPPQTWYIQRGNDIQVEPHMMPNGWTRCSGTVEHKQLPDLNFELQLCCGSSEVPEEQFSPFAHANYIASHLRLQCSSYSEEAYWSFDPSGDDCLSPNEALNLALPQASLEIFVSHAFVDEALFKDLHTFHTMKGFNADSQEIAKHLGLPLLYFGDEGDPPPSPLFDISQPDDEGFDSDDLVDMSPFLEDTESDDEQILYPRMTPSI</sequence>
<dbReference type="EMBL" id="JAWWNJ010000001">
    <property type="protein sequence ID" value="KAK7063346.1"/>
    <property type="molecule type" value="Genomic_DNA"/>
</dbReference>
<comment type="caution">
    <text evidence="2">The sequence shown here is derived from an EMBL/GenBank/DDBJ whole genome shotgun (WGS) entry which is preliminary data.</text>
</comment>
<reference evidence="2 3" key="1">
    <citation type="journal article" date="2024" name="J Genomics">
        <title>Draft genome sequencing and assembly of Favolaschia claudopus CIRM-BRFM 2984 isolated from oak limbs.</title>
        <authorList>
            <person name="Navarro D."/>
            <person name="Drula E."/>
            <person name="Chaduli D."/>
            <person name="Cazenave R."/>
            <person name="Ahrendt S."/>
            <person name="Wang J."/>
            <person name="Lipzen A."/>
            <person name="Daum C."/>
            <person name="Barry K."/>
            <person name="Grigoriev I.V."/>
            <person name="Favel A."/>
            <person name="Rosso M.N."/>
            <person name="Martin F."/>
        </authorList>
    </citation>
    <scope>NUCLEOTIDE SEQUENCE [LARGE SCALE GENOMIC DNA]</scope>
    <source>
        <strain evidence="2 3">CIRM-BRFM 2984</strain>
    </source>
</reference>
<evidence type="ECO:0000313" key="3">
    <source>
        <dbReference type="Proteomes" id="UP001362999"/>
    </source>
</evidence>
<gene>
    <name evidence="2" type="ORF">R3P38DRAFT_3415111</name>
</gene>
<dbReference type="Proteomes" id="UP001362999">
    <property type="component" value="Unassembled WGS sequence"/>
</dbReference>
<proteinExistence type="predicted"/>
<evidence type="ECO:0000256" key="1">
    <source>
        <dbReference type="SAM" id="MobiDB-lite"/>
    </source>
</evidence>
<keyword evidence="3" id="KW-1185">Reference proteome</keyword>
<protein>
    <submittedName>
        <fullName evidence="2">Uncharacterized protein</fullName>
    </submittedName>
</protein>
<feature type="region of interest" description="Disordered" evidence="1">
    <location>
        <begin position="1"/>
        <end position="27"/>
    </location>
</feature>
<dbReference type="AlphaFoldDB" id="A0AAW0EF43"/>
<feature type="compositionally biased region" description="Basic and acidic residues" evidence="1">
    <location>
        <begin position="1"/>
        <end position="14"/>
    </location>
</feature>
<accession>A0AAW0EF43</accession>
<evidence type="ECO:0000313" key="2">
    <source>
        <dbReference type="EMBL" id="KAK7063346.1"/>
    </source>
</evidence>
<organism evidence="2 3">
    <name type="scientific">Favolaschia claudopus</name>
    <dbReference type="NCBI Taxonomy" id="2862362"/>
    <lineage>
        <taxon>Eukaryota</taxon>
        <taxon>Fungi</taxon>
        <taxon>Dikarya</taxon>
        <taxon>Basidiomycota</taxon>
        <taxon>Agaricomycotina</taxon>
        <taxon>Agaricomycetes</taxon>
        <taxon>Agaricomycetidae</taxon>
        <taxon>Agaricales</taxon>
        <taxon>Marasmiineae</taxon>
        <taxon>Mycenaceae</taxon>
        <taxon>Favolaschia</taxon>
    </lineage>
</organism>